<evidence type="ECO:0000256" key="5">
    <source>
        <dbReference type="ARBA" id="ARBA00022741"/>
    </source>
</evidence>
<dbReference type="SUPFAM" id="SSF56059">
    <property type="entry name" value="Glutathione synthetase ATP-binding domain-like"/>
    <property type="match status" value="1"/>
</dbReference>
<dbReference type="PANTHER" id="PTHR45728">
    <property type="entry name" value="ACETYL-COA CARBOXYLASE, ISOFORM A"/>
    <property type="match status" value="1"/>
</dbReference>
<dbReference type="InterPro" id="IPR005481">
    <property type="entry name" value="BC-like_N"/>
</dbReference>
<dbReference type="InterPro" id="IPR013815">
    <property type="entry name" value="ATP_grasp_subdomain_1"/>
</dbReference>
<dbReference type="PROSITE" id="PS00866">
    <property type="entry name" value="CPSASE_1"/>
    <property type="match status" value="1"/>
</dbReference>
<feature type="domain" description="Lipoyl-binding" evidence="16">
    <location>
        <begin position="689"/>
        <end position="763"/>
    </location>
</feature>
<dbReference type="RefSeq" id="XP_065669762.1">
    <property type="nucleotide sequence ID" value="XM_065813690.1"/>
</dbReference>
<evidence type="ECO:0000313" key="21">
    <source>
        <dbReference type="Proteomes" id="UP001652625"/>
    </source>
</evidence>
<dbReference type="InterPro" id="IPR029045">
    <property type="entry name" value="ClpP/crotonase-like_dom_sf"/>
</dbReference>
<dbReference type="InterPro" id="IPR049076">
    <property type="entry name" value="ACCA"/>
</dbReference>
<dbReference type="InterPro" id="IPR011761">
    <property type="entry name" value="ATP-grasp"/>
</dbReference>
<dbReference type="InterPro" id="IPR005479">
    <property type="entry name" value="CPAse_ATP-bd"/>
</dbReference>
<keyword evidence="11" id="KW-0511">Multifunctional enzyme</keyword>
<evidence type="ECO:0000313" key="23">
    <source>
        <dbReference type="RefSeq" id="XP_065669762.1"/>
    </source>
</evidence>
<evidence type="ECO:0000256" key="8">
    <source>
        <dbReference type="ARBA" id="ARBA00023098"/>
    </source>
</evidence>
<dbReference type="Gene3D" id="2.40.50.100">
    <property type="match status" value="1"/>
</dbReference>
<comment type="catalytic activity">
    <reaction evidence="12">
        <text>hydrogencarbonate + acetyl-CoA + ATP = malonyl-CoA + ADP + phosphate + H(+)</text>
        <dbReference type="Rhea" id="RHEA:11308"/>
        <dbReference type="ChEBI" id="CHEBI:15378"/>
        <dbReference type="ChEBI" id="CHEBI:17544"/>
        <dbReference type="ChEBI" id="CHEBI:30616"/>
        <dbReference type="ChEBI" id="CHEBI:43474"/>
        <dbReference type="ChEBI" id="CHEBI:57288"/>
        <dbReference type="ChEBI" id="CHEBI:57384"/>
        <dbReference type="ChEBI" id="CHEBI:456216"/>
        <dbReference type="EC" id="6.4.1.2"/>
    </reaction>
</comment>
<evidence type="ECO:0000256" key="15">
    <source>
        <dbReference type="SAM" id="MobiDB-lite"/>
    </source>
</evidence>
<dbReference type="PROSITE" id="PS50979">
    <property type="entry name" value="BC"/>
    <property type="match status" value="1"/>
</dbReference>
<dbReference type="InterPro" id="IPR013537">
    <property type="entry name" value="AcCoA_COase_cen"/>
</dbReference>
<dbReference type="PROSITE" id="PS50980">
    <property type="entry name" value="COA_CT_NTER"/>
    <property type="match status" value="1"/>
</dbReference>
<dbReference type="Gene3D" id="3.90.1770.10">
    <property type="entry name" value="PreATP-grasp domain"/>
    <property type="match status" value="1"/>
</dbReference>
<evidence type="ECO:0000313" key="22">
    <source>
        <dbReference type="RefSeq" id="XP_065669761.1"/>
    </source>
</evidence>
<feature type="compositionally biased region" description="Acidic residues" evidence="15">
    <location>
        <begin position="8"/>
        <end position="17"/>
    </location>
</feature>
<dbReference type="PROSITE" id="PS50968">
    <property type="entry name" value="BIOTINYL_LIPOYL"/>
    <property type="match status" value="1"/>
</dbReference>
<dbReference type="GeneID" id="100197634"/>
<evidence type="ECO:0000256" key="4">
    <source>
        <dbReference type="ARBA" id="ARBA00022598"/>
    </source>
</evidence>
<dbReference type="InterPro" id="IPR001882">
    <property type="entry name" value="Biotin_BS"/>
</dbReference>
<dbReference type="Gene3D" id="3.30.470.20">
    <property type="entry name" value="ATP-grasp fold, B domain"/>
    <property type="match status" value="1"/>
</dbReference>
<dbReference type="PROSITE" id="PS50989">
    <property type="entry name" value="COA_CT_CTER"/>
    <property type="match status" value="1"/>
</dbReference>
<dbReference type="InterPro" id="IPR000089">
    <property type="entry name" value="Biotin_lipoyl"/>
</dbReference>
<dbReference type="Pfam" id="PF00289">
    <property type="entry name" value="Biotin_carb_N"/>
    <property type="match status" value="1"/>
</dbReference>
<feature type="domain" description="CoA carboxyltransferase N-terminal" evidence="19">
    <location>
        <begin position="1510"/>
        <end position="1847"/>
    </location>
</feature>
<evidence type="ECO:0000259" key="16">
    <source>
        <dbReference type="PROSITE" id="PS50968"/>
    </source>
</evidence>
<evidence type="ECO:0000313" key="24">
    <source>
        <dbReference type="RefSeq" id="XP_065669763.1"/>
    </source>
</evidence>
<evidence type="ECO:0000256" key="11">
    <source>
        <dbReference type="ARBA" id="ARBA00023268"/>
    </source>
</evidence>
<dbReference type="SMART" id="SM00878">
    <property type="entry name" value="Biotin_carb_C"/>
    <property type="match status" value="1"/>
</dbReference>
<dbReference type="Proteomes" id="UP001652625">
    <property type="component" value="Chromosome 12"/>
</dbReference>
<dbReference type="InterPro" id="IPR049074">
    <property type="entry name" value="ACCA_BT"/>
</dbReference>
<evidence type="ECO:0000256" key="13">
    <source>
        <dbReference type="ARBA" id="ARBA00048600"/>
    </source>
</evidence>
<dbReference type="Gene3D" id="3.40.50.20">
    <property type="match status" value="1"/>
</dbReference>
<dbReference type="PROSITE" id="PS50975">
    <property type="entry name" value="ATP_GRASP"/>
    <property type="match status" value="1"/>
</dbReference>
<keyword evidence="21" id="KW-1185">Reference proteome</keyword>
<feature type="domain" description="CoA carboxyltransferase C-terminal" evidence="20">
    <location>
        <begin position="1851"/>
        <end position="2168"/>
    </location>
</feature>
<dbReference type="PROSITE" id="PS00867">
    <property type="entry name" value="CPSASE_2"/>
    <property type="match status" value="1"/>
</dbReference>
<keyword evidence="7 14" id="KW-0067">ATP-binding</keyword>
<evidence type="ECO:0000259" key="17">
    <source>
        <dbReference type="PROSITE" id="PS50975"/>
    </source>
</evidence>
<dbReference type="Pfam" id="PF21385">
    <property type="entry name" value="ACCA_BT"/>
    <property type="match status" value="1"/>
</dbReference>
<dbReference type="SUPFAM" id="SSF52096">
    <property type="entry name" value="ClpP/crotonase"/>
    <property type="match status" value="2"/>
</dbReference>
<name>A0ABM4D646_HYDVU</name>
<dbReference type="Gene3D" id="3.30.1490.20">
    <property type="entry name" value="ATP-grasp fold, A domain"/>
    <property type="match status" value="1"/>
</dbReference>
<organism evidence="21 23">
    <name type="scientific">Hydra vulgaris</name>
    <name type="common">Hydra</name>
    <name type="synonym">Hydra attenuata</name>
    <dbReference type="NCBI Taxonomy" id="6087"/>
    <lineage>
        <taxon>Eukaryota</taxon>
        <taxon>Metazoa</taxon>
        <taxon>Cnidaria</taxon>
        <taxon>Hydrozoa</taxon>
        <taxon>Hydroidolina</taxon>
        <taxon>Anthoathecata</taxon>
        <taxon>Aplanulata</taxon>
        <taxon>Hydridae</taxon>
        <taxon>Hydra</taxon>
    </lineage>
</organism>
<dbReference type="InterPro" id="IPR016185">
    <property type="entry name" value="PreATP-grasp_dom_sf"/>
</dbReference>
<evidence type="ECO:0000256" key="2">
    <source>
        <dbReference type="ARBA" id="ARBA00004956"/>
    </source>
</evidence>
<feature type="domain" description="Biotin carboxylation" evidence="18">
    <location>
        <begin position="59"/>
        <end position="562"/>
    </location>
</feature>
<accession>A0ABM4D646</accession>
<comment type="pathway">
    <text evidence="2">Lipid metabolism; malonyl-CoA biosynthesis; malonyl-CoA from acetyl-CoA: step 1/1.</text>
</comment>
<evidence type="ECO:0000256" key="14">
    <source>
        <dbReference type="PROSITE-ProRule" id="PRU00409"/>
    </source>
</evidence>
<dbReference type="SUPFAM" id="SSF51246">
    <property type="entry name" value="Rudiment single hybrid motif"/>
    <property type="match status" value="1"/>
</dbReference>
<evidence type="ECO:0000256" key="1">
    <source>
        <dbReference type="ARBA" id="ARBA00001953"/>
    </source>
</evidence>
<dbReference type="Pfam" id="PF01039">
    <property type="entry name" value="Carboxyl_trans"/>
    <property type="match status" value="1"/>
</dbReference>
<gene>
    <name evidence="22 23 24" type="primary">LOC100197634</name>
</gene>
<evidence type="ECO:0000256" key="6">
    <source>
        <dbReference type="ARBA" id="ARBA00022832"/>
    </source>
</evidence>
<dbReference type="Gene3D" id="3.90.226.10">
    <property type="entry name" value="2-enoyl-CoA Hydratase, Chain A, domain 1"/>
    <property type="match status" value="2"/>
</dbReference>
<dbReference type="PANTHER" id="PTHR45728:SF3">
    <property type="entry name" value="ACETYL-COA CARBOXYLASE"/>
    <property type="match status" value="1"/>
</dbReference>
<dbReference type="SUPFAM" id="SSF51230">
    <property type="entry name" value="Single hybrid motif"/>
    <property type="match status" value="1"/>
</dbReference>
<evidence type="ECO:0000256" key="7">
    <source>
        <dbReference type="ARBA" id="ARBA00022840"/>
    </source>
</evidence>
<evidence type="ECO:0000256" key="10">
    <source>
        <dbReference type="ARBA" id="ARBA00023267"/>
    </source>
</evidence>
<comment type="catalytic activity">
    <reaction evidence="13">
        <text>N(6)-biotinyl-L-lysyl-[protein] + hydrogencarbonate + ATP = N(6)-carboxybiotinyl-L-lysyl-[protein] + ADP + phosphate + H(+)</text>
        <dbReference type="Rhea" id="RHEA:13501"/>
        <dbReference type="Rhea" id="RHEA-COMP:10505"/>
        <dbReference type="Rhea" id="RHEA-COMP:10506"/>
        <dbReference type="ChEBI" id="CHEBI:15378"/>
        <dbReference type="ChEBI" id="CHEBI:17544"/>
        <dbReference type="ChEBI" id="CHEBI:30616"/>
        <dbReference type="ChEBI" id="CHEBI:43474"/>
        <dbReference type="ChEBI" id="CHEBI:83144"/>
        <dbReference type="ChEBI" id="CHEBI:83145"/>
        <dbReference type="ChEBI" id="CHEBI:456216"/>
        <dbReference type="EC" id="6.3.4.14"/>
    </reaction>
</comment>
<dbReference type="InterPro" id="IPR011763">
    <property type="entry name" value="COA_CT_C"/>
</dbReference>
<dbReference type="InterPro" id="IPR011762">
    <property type="entry name" value="COA_CT_N"/>
</dbReference>
<dbReference type="Pfam" id="PF08326">
    <property type="entry name" value="ACC_central"/>
    <property type="match status" value="1"/>
</dbReference>
<dbReference type="Gene3D" id="2.40.460.10">
    <property type="entry name" value="Biotin dependent carboxylase carboxyltransferase"/>
    <property type="match status" value="1"/>
</dbReference>
<dbReference type="InterPro" id="IPR011054">
    <property type="entry name" value="Rudment_hybrid_motif"/>
</dbReference>
<dbReference type="InterPro" id="IPR011053">
    <property type="entry name" value="Single_hybrid_motif"/>
</dbReference>
<keyword evidence="6" id="KW-0276">Fatty acid metabolism</keyword>
<dbReference type="InterPro" id="IPR034733">
    <property type="entry name" value="AcCoA_carboxyl_beta"/>
</dbReference>
<evidence type="ECO:0000259" key="20">
    <source>
        <dbReference type="PROSITE" id="PS50989"/>
    </source>
</evidence>
<dbReference type="InterPro" id="IPR005482">
    <property type="entry name" value="Biotin_COase_C"/>
</dbReference>
<evidence type="ECO:0000256" key="12">
    <source>
        <dbReference type="ARBA" id="ARBA00048065"/>
    </source>
</evidence>
<evidence type="ECO:0000259" key="19">
    <source>
        <dbReference type="PROSITE" id="PS50980"/>
    </source>
</evidence>
<dbReference type="CDD" id="cd06850">
    <property type="entry name" value="biotinyl_domain"/>
    <property type="match status" value="1"/>
</dbReference>
<protein>
    <submittedName>
        <fullName evidence="22 23">Acetyl-CoA carboxylase isoform X2</fullName>
    </submittedName>
</protein>
<dbReference type="Pfam" id="PF02786">
    <property type="entry name" value="CPSase_L_D2"/>
    <property type="match status" value="1"/>
</dbReference>
<keyword evidence="4" id="KW-0436">Ligase</keyword>
<feature type="domain" description="ATP-grasp" evidence="17">
    <location>
        <begin position="216"/>
        <end position="410"/>
    </location>
</feature>
<keyword evidence="10" id="KW-0092">Biotin</keyword>
<keyword evidence="5 14" id="KW-0547">Nucleotide-binding</keyword>
<keyword evidence="8" id="KW-0443">Lipid metabolism</keyword>
<evidence type="ECO:0000256" key="3">
    <source>
        <dbReference type="ARBA" id="ARBA00022516"/>
    </source>
</evidence>
<reference evidence="22 23" key="1">
    <citation type="submission" date="2025-05" db="UniProtKB">
        <authorList>
            <consortium name="RefSeq"/>
        </authorList>
    </citation>
    <scope>IDENTIFICATION</scope>
</reference>
<dbReference type="Pfam" id="PF02785">
    <property type="entry name" value="Biotin_carb_C"/>
    <property type="match status" value="1"/>
</dbReference>
<dbReference type="SUPFAM" id="SSF52440">
    <property type="entry name" value="PreATP-grasp domain"/>
    <property type="match status" value="1"/>
</dbReference>
<dbReference type="RefSeq" id="XP_065669763.1">
    <property type="nucleotide sequence ID" value="XM_065813691.1"/>
</dbReference>
<evidence type="ECO:0000256" key="9">
    <source>
        <dbReference type="ARBA" id="ARBA00023160"/>
    </source>
</evidence>
<evidence type="ECO:0000259" key="18">
    <source>
        <dbReference type="PROSITE" id="PS50979"/>
    </source>
</evidence>
<comment type="cofactor">
    <cofactor evidence="1">
        <name>biotin</name>
        <dbReference type="ChEBI" id="CHEBI:57586"/>
    </cofactor>
</comment>
<keyword evidence="3" id="KW-0444">Lipid biosynthesis</keyword>
<sequence length="2290" mass="259327">MPGYADDPFSDSDENSDNDNGLEFNVGEKVGISSSVKKKYECVVATPAEYVSRYGGTNVIEKILVANNGIAAVKCIRSIRQCAYDLFGNEKVFKFVAMVTPEDLKANAEYIKMADHYVPVPGGSNNHNYANVELILDIAKRMHVQAVWAGWGHASENPRLPELLDKHKIIFIGPCAMSMQALGDKVASTIIAQSLNIPTMPWSGSGVKLDPSALISEDGKFKGIPDEAFKQACVEDFSKGLAIAQSIGYPVMIKASEGGGGKGIRKVNGDEEFSVCFRQVEMEVPGSPIFIMKCLMRARHLEVQILADCYGQVVSLFGRDCSVQRRHQKIIEEGPVTICKQDVFHEMEKNAIALAKLVGYRSAGTVEYLYDMRTKAVYFLELNPRLQVEHPCTEMITDINLPAAQMKIAMGIPLHKIKDIRRLYNVDLMSSAEIDFAGLHGQIIPKGHVIAARITAENPDEGFKPSSGTIKELSFHSSNKSWGYFSVSSEGSLHEYADSQFGHLFAGGETREAARKNIILSLKELSIRGDFRTTVEYLIQLLETDEFKRNKLDTGWLDKRIADKMKSISPDTIPAVICGALHVADNIISSNFVKYQAAISRGQVPKPESLRNSELVELIQGETKYVLMVTRSGPNQYFLVMNNSTLEVDIHRKSDGGLMVSFSDVTYTSFMKEEFDGYRLVIDGKTCIFRKENDPTILRSPSPGKLINFVVEDGGHVFAGEPYAEIEVMKMVMPLIANVDGCVHHVKCTGTILDHGMIVARLTLDNPGKVLKTNLYTEPFPPVANKRNHGSKLHQVCQQARENLSNIMDGYCIPAPYFSDKLDEDVNTMIHVLKDPALPLLEMQELLASVSGRIPQVVEDSIKSYLSKYASNITSILNQFPSQQIANVIDSYAATLTKRTERDLFFINTQGIVQLVQRFRNGIKGYRKSVIIGLLKQYLQAEMMFNEGNLERCVTDIVERNKDTNLNQVIQNIFSHSKVSQKNILVIKLIDHLFCSDTSLTDEVRALMQEMTHLNRQEHSKVTLKARQVLIASQKPSYELRHNQFESIFLSAIDLYGQQFNPENLQKIILSETAVFDVLPSFFYHRNELVRMAALEVYIRRAYQAYEITQLQHDQMDGVNVIDFTFKLPDNHPNRLVCAPQKRLSKPDRKEKISTLYESMDEMADSNGTQFQNFERMGSMVAFETIDDFLNHCDELLKRFTNVDASSVSPNTGYFSKRSSSASLDSEDTDIHIINVCLKKKTIVPEKQKEILEELQSIVFEKRRKFVDHCIRRISFLITDAKGSFPLTYTFRSRDQFNEDKIYRHLEPALAFQLELNRMSAFNLKPIPCTNHNLHLYYGSAKKARDDQEVTDYRFFIRSIVRHSDFVTKEASFDYLEKASEIQLLEALDELELVLSKVEHRTDGNHVFLNFVPTVIIEPHKIEDSIRTIVLRHGLRLWKLRVLKAECKMIVRLTPDGPRIPLRLFLSNESGYSLEFHTYKEVLDPDTGILVFKSWGERLGEYHGLPINTPYVTKDYLQYKRFAAQSQNTTYVYDFPELFRQALLRQWKYWTDKCGIAFDTKKEVIEVSELWLDNNQQLVSIKRLPGENNCGIVAWLVKLNTPEYPEGREIYLCANDITHMIGSFSPTEDNLYDAVLKLAIQNKVPFIYISANSGARIGLAEDMKHIFKVAWNDETHPDKGFKYLYLTPSEFKALDSSNTVRAVPVKLNEECQYQITDIIGKETGIGVENLKGSALIAGRTSEAYEKIVTLNLVTCRTVGIGSYLVRLGQRVIQVENASIILTGYQALNKLLGRNVYTSNNQLGGTQIMYKNGVSHLVVNDDFSGIYEIIKWLSFVPKLKGSSLPIISTTDPVDRTITFTPTKSPYNPRYLIAGRQHQAGDKIAWESGLFDQGSFIEVLGGWAQSVICGRGRLGGIPLGIIMPEILPIETTIPPDPADPTSETKTVVQPGQVWYPDSSFKTAQAINDFNQEELPLLIIANWRGFSGGMKDMYDQILKYGSYIVDALRKYKQPVIIYIPPCGELRGGAWVVVDPSINPDHMEMYADVESRGGVLEPSGTCEIKFKDKDIMKVMRRLDDTYASLSSKLAATDLTTVERKLLEEKLNERRRELNPVYHKIALTFADLHDTAGRMHDKGVIHGIIKWENARTFLYWRFKRLLLQQRIKKIFAEQMSDCINELTKAHVETVIQRLFLEENGSVKSYLWEDNEFVTKWIEADLLKNQGSVIYEYGKWLKRDVALKNIKCILDNNPDIAMDTIVHITQQFNPGKRNELSRVLDALSHCDERTPQDAET</sequence>
<dbReference type="InterPro" id="IPR011764">
    <property type="entry name" value="Biotin_carboxylation_dom"/>
</dbReference>
<dbReference type="RefSeq" id="XP_065669761.1">
    <property type="nucleotide sequence ID" value="XM_065813689.1"/>
</dbReference>
<dbReference type="Pfam" id="PF00364">
    <property type="entry name" value="Biotin_lipoyl"/>
    <property type="match status" value="1"/>
</dbReference>
<dbReference type="PROSITE" id="PS00188">
    <property type="entry name" value="BIOTIN"/>
    <property type="match status" value="1"/>
</dbReference>
<proteinExistence type="predicted"/>
<feature type="region of interest" description="Disordered" evidence="15">
    <location>
        <begin position="1"/>
        <end position="23"/>
    </location>
</feature>
<keyword evidence="9" id="KW-0275">Fatty acid biosynthesis</keyword>